<evidence type="ECO:0000313" key="4">
    <source>
        <dbReference type="Proteomes" id="UP000237000"/>
    </source>
</evidence>
<proteinExistence type="predicted"/>
<protein>
    <recommendedName>
        <fullName evidence="2">DUF7804 domain-containing protein</fullName>
    </recommendedName>
</protein>
<dbReference type="AlphaFoldDB" id="A0A2P5BN59"/>
<feature type="region of interest" description="Disordered" evidence="1">
    <location>
        <begin position="171"/>
        <end position="191"/>
    </location>
</feature>
<name>A0A2P5BN59_TREOI</name>
<organism evidence="3 4">
    <name type="scientific">Trema orientale</name>
    <name type="common">Charcoal tree</name>
    <name type="synonym">Celtis orientalis</name>
    <dbReference type="NCBI Taxonomy" id="63057"/>
    <lineage>
        <taxon>Eukaryota</taxon>
        <taxon>Viridiplantae</taxon>
        <taxon>Streptophyta</taxon>
        <taxon>Embryophyta</taxon>
        <taxon>Tracheophyta</taxon>
        <taxon>Spermatophyta</taxon>
        <taxon>Magnoliopsida</taxon>
        <taxon>eudicotyledons</taxon>
        <taxon>Gunneridae</taxon>
        <taxon>Pentapetalae</taxon>
        <taxon>rosids</taxon>
        <taxon>fabids</taxon>
        <taxon>Rosales</taxon>
        <taxon>Cannabaceae</taxon>
        <taxon>Trema</taxon>
    </lineage>
</organism>
<sequence>MASTATRCCGGNNLLDRRFGNLRILSNQNARPRSLMIRNSHTRGRIGRKISAAMTTMEVDRPTRAVTRLGPEEVETGGGWNRSGSTDAVAYEKLDEWMRESVVEIVKNLREAPLMVHVYNEARSDDGVEARMVMEKAAEAEDWAVARGKWVAGEAPLPEGLIFVEELGNDPERHEEDQNDSDNDDDGADGGVTRAWGVVIQGKGAECPPACYLLKTSTAVSGSGCGLGFGCTHFCLVRVNSFRETADSQLRNCWLLQAQARAKARSQAQGL</sequence>
<reference evidence="4" key="1">
    <citation type="submission" date="2016-06" db="EMBL/GenBank/DDBJ databases">
        <title>Parallel loss of symbiosis genes in relatives of nitrogen-fixing non-legume Parasponia.</title>
        <authorList>
            <person name="Van Velzen R."/>
            <person name="Holmer R."/>
            <person name="Bu F."/>
            <person name="Rutten L."/>
            <person name="Van Zeijl A."/>
            <person name="Liu W."/>
            <person name="Santuari L."/>
            <person name="Cao Q."/>
            <person name="Sharma T."/>
            <person name="Shen D."/>
            <person name="Roswanjaya Y."/>
            <person name="Wardhani T."/>
            <person name="Kalhor M.S."/>
            <person name="Jansen J."/>
            <person name="Van den Hoogen J."/>
            <person name="Gungor B."/>
            <person name="Hartog M."/>
            <person name="Hontelez J."/>
            <person name="Verver J."/>
            <person name="Yang W.-C."/>
            <person name="Schijlen E."/>
            <person name="Repin R."/>
            <person name="Schilthuizen M."/>
            <person name="Schranz E."/>
            <person name="Heidstra R."/>
            <person name="Miyata K."/>
            <person name="Fedorova E."/>
            <person name="Kohlen W."/>
            <person name="Bisseling T."/>
            <person name="Smit S."/>
            <person name="Geurts R."/>
        </authorList>
    </citation>
    <scope>NUCLEOTIDE SEQUENCE [LARGE SCALE GENOMIC DNA]</scope>
    <source>
        <strain evidence="4">cv. RG33-2</strain>
    </source>
</reference>
<accession>A0A2P5BN59</accession>
<dbReference type="STRING" id="63057.A0A2P5BN59"/>
<feature type="compositionally biased region" description="Acidic residues" evidence="1">
    <location>
        <begin position="177"/>
        <end position="188"/>
    </location>
</feature>
<dbReference type="FunCoup" id="A0A2P5BN59">
    <property type="interactions" value="8"/>
</dbReference>
<dbReference type="EMBL" id="JXTC01000489">
    <property type="protein sequence ID" value="PON50203.1"/>
    <property type="molecule type" value="Genomic_DNA"/>
</dbReference>
<dbReference type="Pfam" id="PF25089">
    <property type="entry name" value="DUF7804"/>
    <property type="match status" value="1"/>
</dbReference>
<dbReference type="PANTHER" id="PTHR35127">
    <property type="entry name" value="OS03G0736900 PROTEIN"/>
    <property type="match status" value="1"/>
</dbReference>
<dbReference type="InParanoid" id="A0A2P5BN59"/>
<dbReference type="Proteomes" id="UP000237000">
    <property type="component" value="Unassembled WGS sequence"/>
</dbReference>
<keyword evidence="4" id="KW-1185">Reference proteome</keyword>
<evidence type="ECO:0000313" key="3">
    <source>
        <dbReference type="EMBL" id="PON50203.1"/>
    </source>
</evidence>
<evidence type="ECO:0000256" key="1">
    <source>
        <dbReference type="SAM" id="MobiDB-lite"/>
    </source>
</evidence>
<dbReference type="InterPro" id="IPR056706">
    <property type="entry name" value="DUF7804"/>
</dbReference>
<comment type="caution">
    <text evidence="3">The sequence shown here is derived from an EMBL/GenBank/DDBJ whole genome shotgun (WGS) entry which is preliminary data.</text>
</comment>
<dbReference type="PANTHER" id="PTHR35127:SF1">
    <property type="entry name" value="GENOME ASSEMBLY, CHROMOSOME: A10"/>
    <property type="match status" value="1"/>
</dbReference>
<feature type="domain" description="DUF7804" evidence="2">
    <location>
        <begin position="89"/>
        <end position="173"/>
    </location>
</feature>
<gene>
    <name evidence="3" type="ORF">TorRG33x02_315280</name>
</gene>
<evidence type="ECO:0000259" key="2">
    <source>
        <dbReference type="Pfam" id="PF25089"/>
    </source>
</evidence>
<dbReference type="OrthoDB" id="2013011at2759"/>